<evidence type="ECO:0000313" key="4">
    <source>
        <dbReference type="EMBL" id="NEK93749.1"/>
    </source>
</evidence>
<keyword evidence="2" id="KW-0472">Membrane</keyword>
<accession>A0A6P0ETB6</accession>
<dbReference type="Proteomes" id="UP000468828">
    <property type="component" value="Unassembled WGS sequence"/>
</dbReference>
<comment type="caution">
    <text evidence="4">The sequence shown here is derived from an EMBL/GenBank/DDBJ whole genome shotgun (WGS) entry which is preliminary data.</text>
</comment>
<feature type="transmembrane region" description="Helical" evidence="2">
    <location>
        <begin position="142"/>
        <end position="169"/>
    </location>
</feature>
<dbReference type="EMBL" id="JAAGWH010000013">
    <property type="protein sequence ID" value="NEK93749.1"/>
    <property type="molecule type" value="Genomic_DNA"/>
</dbReference>
<evidence type="ECO:0000313" key="5">
    <source>
        <dbReference type="EMBL" id="NEN50516.1"/>
    </source>
</evidence>
<feature type="compositionally biased region" description="Polar residues" evidence="1">
    <location>
        <begin position="52"/>
        <end position="64"/>
    </location>
</feature>
<evidence type="ECO:0000256" key="2">
    <source>
        <dbReference type="SAM" id="Phobius"/>
    </source>
</evidence>
<keyword evidence="2" id="KW-0812">Transmembrane</keyword>
<keyword evidence="2" id="KW-1133">Transmembrane helix</keyword>
<evidence type="ECO:0000313" key="6">
    <source>
        <dbReference type="Proteomes" id="UP000468828"/>
    </source>
</evidence>
<dbReference type="RefSeq" id="WP_163610156.1">
    <property type="nucleotide sequence ID" value="NZ_JAAGWB010000013.1"/>
</dbReference>
<name>A0A6P0ETB6_9ACTN</name>
<proteinExistence type="predicted"/>
<protein>
    <submittedName>
        <fullName evidence="4">DUF4190 domain-containing protein</fullName>
    </submittedName>
</protein>
<evidence type="ECO:0000313" key="7">
    <source>
        <dbReference type="Proteomes" id="UP000471152"/>
    </source>
</evidence>
<reference evidence="5 7" key="2">
    <citation type="submission" date="2020-02" db="EMBL/GenBank/DDBJ databases">
        <title>The WGS of Modestobacter muralis DSM 100205.</title>
        <authorList>
            <person name="Jiang Z."/>
        </authorList>
    </citation>
    <scope>NUCLEOTIDE SEQUENCE [LARGE SCALE GENOMIC DNA]</scope>
    <source>
        <strain evidence="5 7">DSM 100205</strain>
    </source>
</reference>
<organism evidence="4 6">
    <name type="scientific">Modestobacter muralis</name>
    <dbReference type="NCBI Taxonomy" id="1608614"/>
    <lineage>
        <taxon>Bacteria</taxon>
        <taxon>Bacillati</taxon>
        <taxon>Actinomycetota</taxon>
        <taxon>Actinomycetes</taxon>
        <taxon>Geodermatophilales</taxon>
        <taxon>Geodermatophilaceae</taxon>
        <taxon>Modestobacter</taxon>
    </lineage>
</organism>
<dbReference type="Pfam" id="PF13828">
    <property type="entry name" value="DUF4190"/>
    <property type="match status" value="1"/>
</dbReference>
<feature type="transmembrane region" description="Helical" evidence="2">
    <location>
        <begin position="104"/>
        <end position="130"/>
    </location>
</feature>
<evidence type="ECO:0000259" key="3">
    <source>
        <dbReference type="Pfam" id="PF13828"/>
    </source>
</evidence>
<sequence length="176" mass="18659">MSQDDDAARRHPTEPFDKPLHGQEPQPYGQQPQPYGQTAQPYGEAAAPYGQASPSHGATAQPYGQATPYGQPPQLPGQQPHVQPYGPPPYGYGYPPPQRTNGMAIASMVLGILWIYWIGSVLALVFGYVAKRQIRERGEAGGGMATAGIVLGWVGIGILAVILLFGVVLSSTSGFS</sequence>
<dbReference type="EMBL" id="JAAGWB010000013">
    <property type="protein sequence ID" value="NEN50516.1"/>
    <property type="molecule type" value="Genomic_DNA"/>
</dbReference>
<feature type="domain" description="DUF4190" evidence="3">
    <location>
        <begin position="103"/>
        <end position="161"/>
    </location>
</feature>
<feature type="region of interest" description="Disordered" evidence="1">
    <location>
        <begin position="1"/>
        <end position="93"/>
    </location>
</feature>
<dbReference type="AlphaFoldDB" id="A0A6P0ETB6"/>
<feature type="compositionally biased region" description="Basic and acidic residues" evidence="1">
    <location>
        <begin position="1"/>
        <end position="21"/>
    </location>
</feature>
<feature type="compositionally biased region" description="Low complexity" evidence="1">
    <location>
        <begin position="22"/>
        <end position="43"/>
    </location>
</feature>
<gene>
    <name evidence="5" type="ORF">G3R41_06095</name>
    <name evidence="4" type="ORF">GCU67_06095</name>
</gene>
<dbReference type="Proteomes" id="UP000471152">
    <property type="component" value="Unassembled WGS sequence"/>
</dbReference>
<keyword evidence="6" id="KW-1185">Reference proteome</keyword>
<dbReference type="InterPro" id="IPR025241">
    <property type="entry name" value="DUF4190"/>
</dbReference>
<reference evidence="4 6" key="1">
    <citation type="submission" date="2020-01" db="EMBL/GenBank/DDBJ databases">
        <title>the WGS Modestobacter muralis CPCC 204518.</title>
        <authorList>
            <person name="Jiang Z."/>
        </authorList>
    </citation>
    <scope>NUCLEOTIDE SEQUENCE [LARGE SCALE GENOMIC DNA]</scope>
    <source>
        <strain evidence="4 6">DSM 100205</strain>
    </source>
</reference>
<evidence type="ECO:0000256" key="1">
    <source>
        <dbReference type="SAM" id="MobiDB-lite"/>
    </source>
</evidence>